<dbReference type="InterPro" id="IPR046667">
    <property type="entry name" value="DUF6537"/>
</dbReference>
<evidence type="ECO:0000256" key="2">
    <source>
        <dbReference type="SAM" id="MobiDB-lite"/>
    </source>
</evidence>
<feature type="compositionally biased region" description="Low complexity" evidence="2">
    <location>
        <begin position="1350"/>
        <end position="1378"/>
    </location>
</feature>
<dbReference type="EMBL" id="JPGD01000004">
    <property type="protein sequence ID" value="KGC04104.1"/>
    <property type="molecule type" value="Genomic_DNA"/>
</dbReference>
<evidence type="ECO:0000256" key="1">
    <source>
        <dbReference type="ARBA" id="ARBA00023002"/>
    </source>
</evidence>
<feature type="region of interest" description="Disordered" evidence="2">
    <location>
        <begin position="1257"/>
        <end position="1378"/>
    </location>
</feature>
<dbReference type="InterPro" id="IPR002869">
    <property type="entry name" value="Pyrv_flavodox_OxRed_cen"/>
</dbReference>
<feature type="domain" description="DUF6537" evidence="4">
    <location>
        <begin position="954"/>
        <end position="1149"/>
    </location>
</feature>
<organism evidence="5 6">
    <name type="scientific">Burkholderia cepacia</name>
    <name type="common">Pseudomonas cepacia</name>
    <dbReference type="NCBI Taxonomy" id="292"/>
    <lineage>
        <taxon>Bacteria</taxon>
        <taxon>Pseudomonadati</taxon>
        <taxon>Pseudomonadota</taxon>
        <taxon>Betaproteobacteria</taxon>
        <taxon>Burkholderiales</taxon>
        <taxon>Burkholderiaceae</taxon>
        <taxon>Burkholderia</taxon>
        <taxon>Burkholderia cepacia complex</taxon>
    </lineage>
</organism>
<dbReference type="GO" id="GO:0016903">
    <property type="term" value="F:oxidoreductase activity, acting on the aldehyde or oxo group of donors"/>
    <property type="evidence" value="ECO:0007669"/>
    <property type="project" value="InterPro"/>
</dbReference>
<feature type="compositionally biased region" description="Low complexity" evidence="2">
    <location>
        <begin position="1257"/>
        <end position="1295"/>
    </location>
</feature>
<dbReference type="SUPFAM" id="SSF52518">
    <property type="entry name" value="Thiamin diphosphate-binding fold (THDP-binding)"/>
    <property type="match status" value="2"/>
</dbReference>
<dbReference type="Pfam" id="PF20169">
    <property type="entry name" value="DUF6537"/>
    <property type="match status" value="1"/>
</dbReference>
<dbReference type="Proteomes" id="UP000029575">
    <property type="component" value="Unassembled WGS sequence"/>
</dbReference>
<comment type="caution">
    <text evidence="5">The sequence shown here is derived from an EMBL/GenBank/DDBJ whole genome shotgun (WGS) entry which is preliminary data.</text>
</comment>
<protein>
    <recommendedName>
        <fullName evidence="7">Pyruvate ferredoxin oxidoreductase</fullName>
    </recommendedName>
</protein>
<dbReference type="InterPro" id="IPR002880">
    <property type="entry name" value="Pyrv_Fd/Flavodoxin_OxRdtase_N"/>
</dbReference>
<accession>A0AA88ZAB4</accession>
<dbReference type="NCBIfam" id="NF009589">
    <property type="entry name" value="PRK13030.1"/>
    <property type="match status" value="1"/>
</dbReference>
<evidence type="ECO:0000259" key="4">
    <source>
        <dbReference type="Pfam" id="PF20169"/>
    </source>
</evidence>
<evidence type="ECO:0008006" key="7">
    <source>
        <dbReference type="Google" id="ProtNLM"/>
    </source>
</evidence>
<dbReference type="InterPro" id="IPR051457">
    <property type="entry name" value="2-oxoacid:Fd_oxidoreductase"/>
</dbReference>
<dbReference type="Gene3D" id="3.40.920.10">
    <property type="entry name" value="Pyruvate-ferredoxin oxidoreductase, PFOR, domain III"/>
    <property type="match status" value="1"/>
</dbReference>
<sequence>MTARLPVDGTPALSDYRLTDNLTATRGRIFLTGTQALIRLLLMQRAADVEQGLNTAGFVSGYRGSPLGMVDQQLWKAKKLLDASGVRFLPAINEELGGTAVLGTQRVEADPERTVEGVYAMWYGKGPGVDRAGDALKHGNAYGSSPHGGVLVVAGDDHGCVSSSMPHQSDFAMMAWHMPVVNPSNIADMLEFGLYGWALSRYSGAWVGFKAISETVESGSTVDLDALQTRWPAPAGFTPPAGGLHNRWPDLPSLTIEARLAAKLDAVRHFARVNSIDKWIAPSAHANVGIVTCGKAHLDLMEALRRLDLTVADLDAAGVRIYKVGLSYPLEMTRLETFVDGLAEVLVIEEKGPVIEQQIKDYLYNRAEGARPRVLGKHDAAGACLLSELGELRPSRILPVFADWLARHKPALDRRERVVDLVAPQILSNEADAVKRTPYFCSGCPHNTSTKVPEGSIAQAGIGCHFMASWMERDTTGLIQMGGEGVDWAAHAMFTNTKHVFQNLGDGTYFHSGILAIRQAVAAKANITYKILYNDAVAMTGGQPVDGSISVPQIARQVEAEGVSRFVVVSDEPQKYDGHHGQFPAGTTFHHRSELDAVQRELRETPGVTVLIYDQTCAAEKRRRRKKGEFPDPDKRLFINDAVCEGCGDCGVQSNCLSVEPLETPLGRKRRIDQSSCNKDYSCVNGFCPSFVTVEGAALKKAAGAAFDEAALAARVDALPVPATHLDAAPFDMLVTGVGGTGVVTVGALISMAAHLEGKSASVLDFMGFAQKGGSVLSFVRIASSDRWLNQVRIDTQQADVLLACDMVVGASAEALQTVRHARSRIVVNTHRIPNASFVQNPDANLHADALLEKMRHAAGDGYLSSCDAQALAAKFLGDSIGANILMLGYAWQLGLVPVSLAAMMRAIELNNVAVPMNKLAFSIGRMAAGDAAGLDALWNARHAVAAHAAPETLAELIADREARLDAYGGARYVERYRALVNAARAKGDDALTRAVATTFYRLLAVKDEYEVARLYTDDAFRTALEAQFEGVPGHAYRVKFNLAPPTVAKAGSDGGTPKKRVFGQWMWPVLGMLARVRSLRGTWLDPFGRTVERRMERALADDYETTLARAFAAMTPGNAAQVVQLADLHARVRGFGHVKVRNLAGVKRAERELALQLGIDAATSAAVQHALDEMKGAGALRGFRSSSRSNAIASGGENGDADASPFFHARGRRRAGRGRSLRECLSCASTARFRTGRSREAASSASRRKSCCRCAADTAPSVPRARPRSASAAPSFRPAALARAAWGRLRPARPAGGGTGPSRVRRCPRSVPRPIRRDRPRSRRATNRPRGSRPARRPSVRGAPRRRAGCASSARRAAAAAGRSPRRSASPGSRPMR</sequence>
<dbReference type="NCBIfam" id="NF009588">
    <property type="entry name" value="PRK13029.1"/>
    <property type="match status" value="1"/>
</dbReference>
<dbReference type="InterPro" id="IPR029061">
    <property type="entry name" value="THDP-binding"/>
</dbReference>
<dbReference type="PANTHER" id="PTHR48084:SF3">
    <property type="entry name" value="SUBUNIT OF PYRUVATE:FLAVODOXIN OXIDOREDUCTASE"/>
    <property type="match status" value="1"/>
</dbReference>
<feature type="domain" description="Pyruvate/ketoisovalerate oxidoreductase catalytic" evidence="3">
    <location>
        <begin position="739"/>
        <end position="925"/>
    </location>
</feature>
<proteinExistence type="predicted"/>
<dbReference type="InterPro" id="IPR019752">
    <property type="entry name" value="Pyrv/ketoisovalerate_OxRed_cat"/>
</dbReference>
<evidence type="ECO:0000313" key="5">
    <source>
        <dbReference type="EMBL" id="KGC04104.1"/>
    </source>
</evidence>
<dbReference type="PANTHER" id="PTHR48084">
    <property type="entry name" value="2-OXOGLUTARATE OXIDOREDUCTASE SUBUNIT KORB-RELATED"/>
    <property type="match status" value="1"/>
</dbReference>
<keyword evidence="1" id="KW-0560">Oxidoreductase</keyword>
<dbReference type="SUPFAM" id="SSF53323">
    <property type="entry name" value="Pyruvate-ferredoxin oxidoreductase, PFOR, domain III"/>
    <property type="match status" value="1"/>
</dbReference>
<gene>
    <name evidence="5" type="ORF">DM43_5760</name>
</gene>
<reference evidence="5 6" key="1">
    <citation type="submission" date="2014-06" db="EMBL/GenBank/DDBJ databases">
        <authorList>
            <person name="Bishop-Lilly K.A."/>
            <person name="Broomall S.M."/>
            <person name="Chain P.S."/>
            <person name="Chertkov O."/>
            <person name="Coyne S.R."/>
            <person name="Daligault H.E."/>
            <person name="Davenport K.W."/>
            <person name="Erkkila T."/>
            <person name="Frey K.G."/>
            <person name="Gibbons H.S."/>
            <person name="Gu W."/>
            <person name="Jaissle J."/>
            <person name="Johnson S.L."/>
            <person name="Koroleva G.I."/>
            <person name="Ladner J.T."/>
            <person name="Lo C.-C."/>
            <person name="Minogue T.D."/>
            <person name="Munk C."/>
            <person name="Palacios G.F."/>
            <person name="Redden C.L."/>
            <person name="Rosenzweig C.N."/>
            <person name="Scholz M.B."/>
            <person name="Teshima H."/>
            <person name="Xu Y."/>
        </authorList>
    </citation>
    <scope>NUCLEOTIDE SEQUENCE [LARGE SCALE GENOMIC DNA]</scope>
    <source>
        <strain evidence="5 6">DWS 37UF10B-2</strain>
    </source>
</reference>
<dbReference type="CDD" id="cd07034">
    <property type="entry name" value="TPP_PYR_PFOR_IOR-alpha_like"/>
    <property type="match status" value="1"/>
</dbReference>
<evidence type="ECO:0000313" key="6">
    <source>
        <dbReference type="Proteomes" id="UP000029575"/>
    </source>
</evidence>
<evidence type="ECO:0000259" key="3">
    <source>
        <dbReference type="Pfam" id="PF01558"/>
    </source>
</evidence>
<dbReference type="CDD" id="cd02008">
    <property type="entry name" value="TPP_IOR_alpha"/>
    <property type="match status" value="1"/>
</dbReference>
<dbReference type="Pfam" id="PF01558">
    <property type="entry name" value="POR"/>
    <property type="match status" value="1"/>
</dbReference>
<name>A0AA88ZAB4_BURCE</name>
<dbReference type="Gene3D" id="3.40.50.970">
    <property type="match status" value="1"/>
</dbReference>
<feature type="compositionally biased region" description="Basic residues" evidence="2">
    <location>
        <begin position="1304"/>
        <end position="1349"/>
    </location>
</feature>